<evidence type="ECO:0000313" key="5">
    <source>
        <dbReference type="Proteomes" id="UP000004318"/>
    </source>
</evidence>
<proteinExistence type="predicted"/>
<dbReference type="EMBL" id="AAMO01000002">
    <property type="protein sequence ID" value="EAQ04533.1"/>
    <property type="molecule type" value="Genomic_DNA"/>
</dbReference>
<accession>A3TVI7</accession>
<keyword evidence="5" id="KW-1185">Reference proteome</keyword>
<reference evidence="4 5" key="1">
    <citation type="journal article" date="2010" name="J. Bacteriol.">
        <title>Genome sequences of Oceanicola granulosus HTCC2516(T) and Oceanicola batsensis HTCC2597(TDelta).</title>
        <authorList>
            <person name="Thrash J.C."/>
            <person name="Cho J.C."/>
            <person name="Vergin K.L."/>
            <person name="Giovannoni S.J."/>
        </authorList>
    </citation>
    <scope>NUCLEOTIDE SEQUENCE [LARGE SCALE GENOMIC DNA]</scope>
    <source>
        <strain evidence="5">ATCC BAA-863 / DSM 15984 / KCTC 12145 / HTCC2597</strain>
    </source>
</reference>
<dbReference type="Pfam" id="PF00583">
    <property type="entry name" value="Acetyltransf_1"/>
    <property type="match status" value="1"/>
</dbReference>
<dbReference type="AlphaFoldDB" id="A3TVI7"/>
<dbReference type="Proteomes" id="UP000004318">
    <property type="component" value="Unassembled WGS sequence"/>
</dbReference>
<name>A3TVI7_PSEBH</name>
<dbReference type="eggNOG" id="COG0456">
    <property type="taxonomic scope" value="Bacteria"/>
</dbReference>
<organism evidence="4 5">
    <name type="scientific">Pseudooceanicola batsensis (strain ATCC BAA-863 / DSM 15984 / KCTC 12145 / HTCC2597)</name>
    <name type="common">Oceanicola batsensis</name>
    <dbReference type="NCBI Taxonomy" id="252305"/>
    <lineage>
        <taxon>Bacteria</taxon>
        <taxon>Pseudomonadati</taxon>
        <taxon>Pseudomonadota</taxon>
        <taxon>Alphaproteobacteria</taxon>
        <taxon>Rhodobacterales</taxon>
        <taxon>Paracoccaceae</taxon>
        <taxon>Pseudooceanicola</taxon>
    </lineage>
</organism>
<evidence type="ECO:0000256" key="2">
    <source>
        <dbReference type="ARBA" id="ARBA00023315"/>
    </source>
</evidence>
<sequence length="148" mass="16196">MRLGPDDHLAPVLDLLRRAFAPMDARIDPPSSLTRMTPASLAQEARENELWIIPGPTACVILTPATDHLYIGKLAVAESARGTGLARRLIGLARDRAAAHGLPTLRLQTRVELSENHATFRRLGFVQTGRTAHPGHDRPTSVTFERPV</sequence>
<protein>
    <submittedName>
        <fullName evidence="4">Acetyltransferase, GNAT family protein</fullName>
    </submittedName>
</protein>
<dbReference type="STRING" id="252305.OB2597_10324"/>
<evidence type="ECO:0000313" key="4">
    <source>
        <dbReference type="EMBL" id="EAQ04533.1"/>
    </source>
</evidence>
<dbReference type="HOGENOM" id="CLU_139687_1_0_5"/>
<dbReference type="PANTHER" id="PTHR43877:SF2">
    <property type="entry name" value="AMINOALKYLPHOSPHONATE N-ACETYLTRANSFERASE-RELATED"/>
    <property type="match status" value="1"/>
</dbReference>
<comment type="caution">
    <text evidence="4">The sequence shown here is derived from an EMBL/GenBank/DDBJ whole genome shotgun (WGS) entry which is preliminary data.</text>
</comment>
<evidence type="ECO:0000256" key="1">
    <source>
        <dbReference type="ARBA" id="ARBA00022679"/>
    </source>
</evidence>
<dbReference type="PROSITE" id="PS51186">
    <property type="entry name" value="GNAT"/>
    <property type="match status" value="1"/>
</dbReference>
<dbReference type="CDD" id="cd04301">
    <property type="entry name" value="NAT_SF"/>
    <property type="match status" value="1"/>
</dbReference>
<dbReference type="InterPro" id="IPR050832">
    <property type="entry name" value="Bact_Acetyltransf"/>
</dbReference>
<keyword evidence="2" id="KW-0012">Acyltransferase</keyword>
<dbReference type="SUPFAM" id="SSF55729">
    <property type="entry name" value="Acyl-CoA N-acyltransferases (Nat)"/>
    <property type="match status" value="1"/>
</dbReference>
<keyword evidence="1 4" id="KW-0808">Transferase</keyword>
<feature type="domain" description="N-acetyltransferase" evidence="3">
    <location>
        <begin position="1"/>
        <end position="148"/>
    </location>
</feature>
<gene>
    <name evidence="4" type="ORF">OB2597_10324</name>
</gene>
<dbReference type="Gene3D" id="3.40.630.30">
    <property type="match status" value="1"/>
</dbReference>
<evidence type="ECO:0000259" key="3">
    <source>
        <dbReference type="PROSITE" id="PS51186"/>
    </source>
</evidence>
<dbReference type="InterPro" id="IPR016181">
    <property type="entry name" value="Acyl_CoA_acyltransferase"/>
</dbReference>
<dbReference type="PANTHER" id="PTHR43877">
    <property type="entry name" value="AMINOALKYLPHOSPHONATE N-ACETYLTRANSFERASE-RELATED-RELATED"/>
    <property type="match status" value="1"/>
</dbReference>
<dbReference type="InterPro" id="IPR000182">
    <property type="entry name" value="GNAT_dom"/>
</dbReference>
<dbReference type="GO" id="GO:0016747">
    <property type="term" value="F:acyltransferase activity, transferring groups other than amino-acyl groups"/>
    <property type="evidence" value="ECO:0007669"/>
    <property type="project" value="InterPro"/>
</dbReference>